<sequence>MAKRRRVASAADDAWSEAEASASEYHSSGGSDLSFSAKPKKKHARKKPKHISDGHSAMVHQEKLPMTDLVQHPRSIHTINSGHSIRTALLQWYSTVHETRGMPWRKPYDASQGPEERAQRAYEVWVSEIMLQQTQVATVIPYYNRWMEKFPTIRDLASSTIDQVNSLWKGLGYYSRASRLLSGAQKAVQEYNGKLPDNAKEMEENIPGIGRYSAGAICSIAYGERVPVLDGNVNRLLSRFLALHAPPKSKTTLNILWAAAAKIVQIEESDVANGDDSPQYAGDINQALIELGSTVCKVRDPICGSCPLQSQCGAYQRMVATDREASIPDIEDVCQLCEPTHDGRDVTSYPMKVEKKKAREELDIVTIIEWHSKIKLNDQQFLLVKRPETGLLAGLYEFPTLENIRSPCVFPSLDHIPYNVSSVSNPTLNAEGDVRMVQISPIGDIIHIFSHIKKTYRVQKLILEGGEKPPQLELKSISSTTKKTMPPKSKKVPRRKSKTVEAQDVAPIWLPLNGVSDAKFGESGDANSVTVRAARHAALAHILELDDINLDRVLLWTVARVSCSVLNLPKTASQEEIHERYRSLSLLFHPDKQQDPERSEIALKTFLNVQKAYEVLSDPFLRQVYDVLGEKGLLVKWPEELRNKSWEEIRVILEDQSERLQFQKMKRILAPKTSLSCAIYATPFLRRFITIEEPEADGVQNITVLSCTLNHNIEKRIDNKTTVSLGGEFKHSGWPTLSGTIRHQFSPRFASLISVNAFRPHLTKLHAQYADGINKVSVSSAFVPMMIHRSPPPLNISLARKLFPHSSTLGRCTLQLGRSPSFAFALDSGSQLSLDTNEASEDSMHSHRILSVSGLAMGSIGRSLTIQLSAFPKIIAATHLTLTELAIKFTLLVDYSLKGLGLAVSAAWSNDSWTTNFLVSVQSSGVSLVLDASYLSQGITLPIILSTEYNATVAFFSTILPPTVGLIGYHFLIQPRRRAQRLEQIRAARKALRDDSDARRERATVEEILKDIARKHTQNEIANDGLVIKEAAYGPVTEERGDGMEELFIDVTIPIQALVRKSRLYIPGGTKAGLQGFSDPSPFTDNVLRVHYLFHGRKHFAEIPDHIPVVLPLTEHCIDENP</sequence>
<evidence type="ECO:0000256" key="9">
    <source>
        <dbReference type="ARBA" id="ARBA00022801"/>
    </source>
</evidence>
<dbReference type="GO" id="GO:0035485">
    <property type="term" value="F:adenine/guanine mispair binding"/>
    <property type="evidence" value="ECO:0007669"/>
    <property type="project" value="TreeGrafter"/>
</dbReference>
<evidence type="ECO:0000313" key="18">
    <source>
        <dbReference type="EMBL" id="TFK41618.1"/>
    </source>
</evidence>
<feature type="compositionally biased region" description="Low complexity" evidence="15">
    <location>
        <begin position="478"/>
        <end position="487"/>
    </location>
</feature>
<evidence type="ECO:0000256" key="8">
    <source>
        <dbReference type="ARBA" id="ARBA00022763"/>
    </source>
</evidence>
<keyword evidence="13" id="KW-0234">DNA repair</keyword>
<dbReference type="Gene3D" id="1.10.287.110">
    <property type="entry name" value="DnaJ domain"/>
    <property type="match status" value="1"/>
</dbReference>
<protein>
    <recommendedName>
        <fullName evidence="5">Adenine DNA glycosylase</fullName>
        <ecNumber evidence="4">3.2.2.31</ecNumber>
    </recommendedName>
</protein>
<keyword evidence="16" id="KW-0812">Transmembrane</keyword>
<feature type="compositionally biased region" description="Basic residues" evidence="15">
    <location>
        <begin position="38"/>
        <end position="49"/>
    </location>
</feature>
<dbReference type="InterPro" id="IPR015797">
    <property type="entry name" value="NUDIX_hydrolase-like_dom_sf"/>
</dbReference>
<evidence type="ECO:0000313" key="19">
    <source>
        <dbReference type="Proteomes" id="UP000308652"/>
    </source>
</evidence>
<evidence type="ECO:0000256" key="10">
    <source>
        <dbReference type="ARBA" id="ARBA00023004"/>
    </source>
</evidence>
<dbReference type="InterPro" id="IPR011257">
    <property type="entry name" value="DNA_glycosylase"/>
</dbReference>
<dbReference type="InterPro" id="IPR055225">
    <property type="entry name" value="DNAJC11-like_beta-barrel"/>
</dbReference>
<feature type="compositionally biased region" description="Low complexity" evidence="15">
    <location>
        <begin position="8"/>
        <end position="32"/>
    </location>
</feature>
<comment type="similarity">
    <text evidence="3">Belongs to the Nth/MutY family.</text>
</comment>
<dbReference type="Gene3D" id="1.10.340.30">
    <property type="entry name" value="Hypothetical protein, domain 2"/>
    <property type="match status" value="1"/>
</dbReference>
<keyword evidence="14" id="KW-0326">Glycosidase</keyword>
<dbReference type="SUPFAM" id="SSF55811">
    <property type="entry name" value="Nudix"/>
    <property type="match status" value="1"/>
</dbReference>
<evidence type="ECO:0000256" key="6">
    <source>
        <dbReference type="ARBA" id="ARBA00022485"/>
    </source>
</evidence>
<dbReference type="PROSITE" id="PS01155">
    <property type="entry name" value="ENDONUCLEASE_III_2"/>
    <property type="match status" value="1"/>
</dbReference>
<dbReference type="AlphaFoldDB" id="A0A5C3MCP5"/>
<dbReference type="InterPro" id="IPR036869">
    <property type="entry name" value="J_dom_sf"/>
</dbReference>
<evidence type="ECO:0000256" key="1">
    <source>
        <dbReference type="ARBA" id="ARBA00000843"/>
    </source>
</evidence>
<dbReference type="GO" id="GO:0005634">
    <property type="term" value="C:nucleus"/>
    <property type="evidence" value="ECO:0007669"/>
    <property type="project" value="TreeGrafter"/>
</dbReference>
<name>A0A5C3MCP5_9AGAR</name>
<comment type="catalytic activity">
    <reaction evidence="1">
        <text>Hydrolyzes free adenine bases from 7,8-dihydro-8-oxoguanine:adenine mismatched double-stranded DNA, leaving an apurinic site.</text>
        <dbReference type="EC" id="3.2.2.31"/>
    </reaction>
</comment>
<evidence type="ECO:0000256" key="5">
    <source>
        <dbReference type="ARBA" id="ARBA00022023"/>
    </source>
</evidence>
<dbReference type="Pfam" id="PF11875">
    <property type="entry name" value="DnaJ-like_C11_C"/>
    <property type="match status" value="1"/>
</dbReference>
<dbReference type="GO" id="GO:0006298">
    <property type="term" value="P:mismatch repair"/>
    <property type="evidence" value="ECO:0007669"/>
    <property type="project" value="TreeGrafter"/>
</dbReference>
<dbReference type="GO" id="GO:0051539">
    <property type="term" value="F:4 iron, 4 sulfur cluster binding"/>
    <property type="evidence" value="ECO:0007669"/>
    <property type="project" value="UniProtKB-KW"/>
</dbReference>
<dbReference type="InterPro" id="IPR029119">
    <property type="entry name" value="MutY_C"/>
</dbReference>
<dbReference type="SUPFAM" id="SSF46565">
    <property type="entry name" value="Chaperone J-domain"/>
    <property type="match status" value="1"/>
</dbReference>
<keyword evidence="11" id="KW-0411">Iron-sulfur</keyword>
<evidence type="ECO:0000256" key="7">
    <source>
        <dbReference type="ARBA" id="ARBA00022723"/>
    </source>
</evidence>
<dbReference type="GO" id="GO:0034039">
    <property type="term" value="F:8-oxo-7,8-dihydroguanine DNA N-glycosylase activity"/>
    <property type="evidence" value="ECO:0007669"/>
    <property type="project" value="TreeGrafter"/>
</dbReference>
<proteinExistence type="inferred from homology"/>
<dbReference type="InterPro" id="IPR003265">
    <property type="entry name" value="HhH-GPD_domain"/>
</dbReference>
<dbReference type="SMART" id="SM00478">
    <property type="entry name" value="ENDO3c"/>
    <property type="match status" value="1"/>
</dbReference>
<dbReference type="PANTHER" id="PTHR42944:SF1">
    <property type="entry name" value="ADENINE DNA GLYCOSYLASE"/>
    <property type="match status" value="1"/>
</dbReference>
<dbReference type="InterPro" id="IPR044298">
    <property type="entry name" value="MIG/MutY"/>
</dbReference>
<accession>A0A5C3MCP5</accession>
<dbReference type="PROSITE" id="PS50076">
    <property type="entry name" value="DNAJ_2"/>
    <property type="match status" value="1"/>
</dbReference>
<dbReference type="InterPro" id="IPR001623">
    <property type="entry name" value="DnaJ_domain"/>
</dbReference>
<dbReference type="OrthoDB" id="10248838at2759"/>
<evidence type="ECO:0000256" key="14">
    <source>
        <dbReference type="ARBA" id="ARBA00023295"/>
    </source>
</evidence>
<dbReference type="STRING" id="68775.A0A5C3MCP5"/>
<keyword evidence="8" id="KW-0227">DNA damage</keyword>
<dbReference type="CDD" id="cd06257">
    <property type="entry name" value="DnaJ"/>
    <property type="match status" value="1"/>
</dbReference>
<feature type="region of interest" description="Disordered" evidence="15">
    <location>
        <begin position="1"/>
        <end position="56"/>
    </location>
</feature>
<evidence type="ECO:0000256" key="16">
    <source>
        <dbReference type="SAM" id="Phobius"/>
    </source>
</evidence>
<keyword evidence="7" id="KW-0479">Metal-binding</keyword>
<keyword evidence="19" id="KW-1185">Reference proteome</keyword>
<dbReference type="InterPro" id="IPR004036">
    <property type="entry name" value="Endonuclease-III-like_CS2"/>
</dbReference>
<keyword evidence="9" id="KW-0378">Hydrolase</keyword>
<feature type="domain" description="J" evidence="17">
    <location>
        <begin position="561"/>
        <end position="629"/>
    </location>
</feature>
<evidence type="ECO:0000256" key="15">
    <source>
        <dbReference type="SAM" id="MobiDB-lite"/>
    </source>
</evidence>
<evidence type="ECO:0000256" key="13">
    <source>
        <dbReference type="ARBA" id="ARBA00023204"/>
    </source>
</evidence>
<dbReference type="InterPro" id="IPR024586">
    <property type="entry name" value="DnaJ-like_C11_C"/>
</dbReference>
<dbReference type="FunFam" id="1.10.340.30:FF:000002">
    <property type="entry name" value="Adenine DNA glycosylase"/>
    <property type="match status" value="1"/>
</dbReference>
<dbReference type="CDD" id="cd03431">
    <property type="entry name" value="NUDIX_DNA_Glycosylase_C-MutY"/>
    <property type="match status" value="1"/>
</dbReference>
<keyword evidence="10" id="KW-0408">Iron</keyword>
<dbReference type="GO" id="GO:0006285">
    <property type="term" value="P:base-excision repair, AP site formation"/>
    <property type="evidence" value="ECO:0007669"/>
    <property type="project" value="UniProtKB-ARBA"/>
</dbReference>
<dbReference type="GO" id="GO:0032357">
    <property type="term" value="F:oxidized purine DNA binding"/>
    <property type="evidence" value="ECO:0007669"/>
    <property type="project" value="TreeGrafter"/>
</dbReference>
<dbReference type="SUPFAM" id="SSF48150">
    <property type="entry name" value="DNA-glycosylase"/>
    <property type="match status" value="1"/>
</dbReference>
<dbReference type="Proteomes" id="UP000308652">
    <property type="component" value="Unassembled WGS sequence"/>
</dbReference>
<dbReference type="GO" id="GO:0000701">
    <property type="term" value="F:purine-specific mismatch base pair DNA N-glycosylase activity"/>
    <property type="evidence" value="ECO:0007669"/>
    <property type="project" value="UniProtKB-EC"/>
</dbReference>
<dbReference type="Pfam" id="PF00730">
    <property type="entry name" value="HhH-GPD"/>
    <property type="match status" value="1"/>
</dbReference>
<dbReference type="InterPro" id="IPR023170">
    <property type="entry name" value="HhH_base_excis_C"/>
</dbReference>
<dbReference type="GO" id="GO:0046872">
    <property type="term" value="F:metal ion binding"/>
    <property type="evidence" value="ECO:0007669"/>
    <property type="project" value="UniProtKB-KW"/>
</dbReference>
<dbReference type="PRINTS" id="PR00625">
    <property type="entry name" value="JDOMAIN"/>
</dbReference>
<dbReference type="CDD" id="cd00056">
    <property type="entry name" value="ENDO3c"/>
    <property type="match status" value="1"/>
</dbReference>
<evidence type="ECO:0000256" key="11">
    <source>
        <dbReference type="ARBA" id="ARBA00023014"/>
    </source>
</evidence>
<feature type="region of interest" description="Disordered" evidence="15">
    <location>
        <begin position="478"/>
        <end position="497"/>
    </location>
</feature>
<evidence type="ECO:0000256" key="12">
    <source>
        <dbReference type="ARBA" id="ARBA00023186"/>
    </source>
</evidence>
<dbReference type="EC" id="3.2.2.31" evidence="4"/>
<keyword evidence="16" id="KW-1133">Transmembrane helix</keyword>
<dbReference type="Gene3D" id="3.90.79.10">
    <property type="entry name" value="Nucleoside Triphosphate Pyrophosphohydrolase"/>
    <property type="match status" value="1"/>
</dbReference>
<keyword evidence="16" id="KW-0472">Membrane</keyword>
<reference evidence="18 19" key="1">
    <citation type="journal article" date="2019" name="Nat. Ecol. Evol.">
        <title>Megaphylogeny resolves global patterns of mushroom evolution.</title>
        <authorList>
            <person name="Varga T."/>
            <person name="Krizsan K."/>
            <person name="Foldi C."/>
            <person name="Dima B."/>
            <person name="Sanchez-Garcia M."/>
            <person name="Sanchez-Ramirez S."/>
            <person name="Szollosi G.J."/>
            <person name="Szarkandi J.G."/>
            <person name="Papp V."/>
            <person name="Albert L."/>
            <person name="Andreopoulos W."/>
            <person name="Angelini C."/>
            <person name="Antonin V."/>
            <person name="Barry K.W."/>
            <person name="Bougher N.L."/>
            <person name="Buchanan P."/>
            <person name="Buyck B."/>
            <person name="Bense V."/>
            <person name="Catcheside P."/>
            <person name="Chovatia M."/>
            <person name="Cooper J."/>
            <person name="Damon W."/>
            <person name="Desjardin D."/>
            <person name="Finy P."/>
            <person name="Geml J."/>
            <person name="Haridas S."/>
            <person name="Hughes K."/>
            <person name="Justo A."/>
            <person name="Karasinski D."/>
            <person name="Kautmanova I."/>
            <person name="Kiss B."/>
            <person name="Kocsube S."/>
            <person name="Kotiranta H."/>
            <person name="LaButti K.M."/>
            <person name="Lechner B.E."/>
            <person name="Liimatainen K."/>
            <person name="Lipzen A."/>
            <person name="Lukacs Z."/>
            <person name="Mihaltcheva S."/>
            <person name="Morgado L.N."/>
            <person name="Niskanen T."/>
            <person name="Noordeloos M.E."/>
            <person name="Ohm R.A."/>
            <person name="Ortiz-Santana B."/>
            <person name="Ovrebo C."/>
            <person name="Racz N."/>
            <person name="Riley R."/>
            <person name="Savchenko A."/>
            <person name="Shiryaev A."/>
            <person name="Soop K."/>
            <person name="Spirin V."/>
            <person name="Szebenyi C."/>
            <person name="Tomsovsky M."/>
            <person name="Tulloss R.E."/>
            <person name="Uehling J."/>
            <person name="Grigoriev I.V."/>
            <person name="Vagvolgyi C."/>
            <person name="Papp T."/>
            <person name="Martin F.M."/>
            <person name="Miettinen O."/>
            <person name="Hibbett D.S."/>
            <person name="Nagy L.G."/>
        </authorList>
    </citation>
    <scope>NUCLEOTIDE SEQUENCE [LARGE SCALE GENOMIC DNA]</scope>
    <source>
        <strain evidence="18 19">CBS 166.37</strain>
    </source>
</reference>
<evidence type="ECO:0000259" key="17">
    <source>
        <dbReference type="PROSITE" id="PS50076"/>
    </source>
</evidence>
<dbReference type="SMART" id="SM00271">
    <property type="entry name" value="DnaJ"/>
    <property type="match status" value="1"/>
</dbReference>
<dbReference type="EMBL" id="ML213594">
    <property type="protein sequence ID" value="TFK41618.1"/>
    <property type="molecule type" value="Genomic_DNA"/>
</dbReference>
<dbReference type="Gene3D" id="1.10.1670.10">
    <property type="entry name" value="Helix-hairpin-Helix base-excision DNA repair enzymes (C-terminal)"/>
    <property type="match status" value="1"/>
</dbReference>
<keyword evidence="6" id="KW-0004">4Fe-4S</keyword>
<evidence type="ECO:0000256" key="4">
    <source>
        <dbReference type="ARBA" id="ARBA00012045"/>
    </source>
</evidence>
<feature type="compositionally biased region" description="Basic residues" evidence="15">
    <location>
        <begin position="488"/>
        <end position="497"/>
    </location>
</feature>
<dbReference type="Pfam" id="PF22774">
    <property type="entry name" value="DNAJC11_beta-barrel"/>
    <property type="match status" value="1"/>
</dbReference>
<evidence type="ECO:0000256" key="3">
    <source>
        <dbReference type="ARBA" id="ARBA00008343"/>
    </source>
</evidence>
<organism evidence="18 19">
    <name type="scientific">Crucibulum laeve</name>
    <dbReference type="NCBI Taxonomy" id="68775"/>
    <lineage>
        <taxon>Eukaryota</taxon>
        <taxon>Fungi</taxon>
        <taxon>Dikarya</taxon>
        <taxon>Basidiomycota</taxon>
        <taxon>Agaricomycotina</taxon>
        <taxon>Agaricomycetes</taxon>
        <taxon>Agaricomycetidae</taxon>
        <taxon>Agaricales</taxon>
        <taxon>Agaricineae</taxon>
        <taxon>Nidulariaceae</taxon>
        <taxon>Crucibulum</taxon>
    </lineage>
</organism>
<evidence type="ECO:0000256" key="2">
    <source>
        <dbReference type="ARBA" id="ARBA00001966"/>
    </source>
</evidence>
<feature type="transmembrane region" description="Helical" evidence="16">
    <location>
        <begin position="953"/>
        <end position="972"/>
    </location>
</feature>
<gene>
    <name evidence="18" type="ORF">BDQ12DRAFT_710665</name>
</gene>
<comment type="cofactor">
    <cofactor evidence="2">
        <name>[4Fe-4S] cluster</name>
        <dbReference type="ChEBI" id="CHEBI:49883"/>
    </cofactor>
</comment>
<dbReference type="Pfam" id="PF00226">
    <property type="entry name" value="DnaJ"/>
    <property type="match status" value="1"/>
</dbReference>
<keyword evidence="12" id="KW-0143">Chaperone</keyword>
<dbReference type="PANTHER" id="PTHR42944">
    <property type="entry name" value="ADENINE DNA GLYCOSYLASE"/>
    <property type="match status" value="1"/>
</dbReference>